<feature type="non-terminal residue" evidence="1">
    <location>
        <position position="179"/>
    </location>
</feature>
<sequence length="179" mass="19441">CHVSCSQAWGDDDRTPYNTLEEIAEAQRTAQLERLLDTNLGLEPSRADEEIAERAEVPECVRRHVKVRPIPKNVNPEYNRERSAAWARALIDLHARDSGAVYVDAAEYEDTRGAFAVAVVSAVTGETKAAASVRARAAHRAEEVAIALALADPGCTTVLSDSRTAVRNYARGRVCVAAV</sequence>
<dbReference type="EMBL" id="GACK01004043">
    <property type="protein sequence ID" value="JAA60991.1"/>
    <property type="molecule type" value="mRNA"/>
</dbReference>
<organism evidence="1">
    <name type="scientific">Rhipicephalus pulchellus</name>
    <name type="common">Yellow backed tick</name>
    <name type="synonym">Dermacentor pulchellus</name>
    <dbReference type="NCBI Taxonomy" id="72859"/>
    <lineage>
        <taxon>Eukaryota</taxon>
        <taxon>Metazoa</taxon>
        <taxon>Ecdysozoa</taxon>
        <taxon>Arthropoda</taxon>
        <taxon>Chelicerata</taxon>
        <taxon>Arachnida</taxon>
        <taxon>Acari</taxon>
        <taxon>Parasitiformes</taxon>
        <taxon>Ixodida</taxon>
        <taxon>Ixodoidea</taxon>
        <taxon>Ixodidae</taxon>
        <taxon>Rhipicephalinae</taxon>
        <taxon>Rhipicephalus</taxon>
        <taxon>Rhipicephalus</taxon>
    </lineage>
</organism>
<dbReference type="AlphaFoldDB" id="L7M9K8"/>
<reference evidence="1" key="2">
    <citation type="journal article" date="2015" name="J. Proteomics">
        <title>Sexual differences in the sialomes of the zebra tick, Rhipicephalus pulchellus.</title>
        <authorList>
            <person name="Tan A.W."/>
            <person name="Francischetti I.M."/>
            <person name="Slovak M."/>
            <person name="Kini R.M."/>
            <person name="Ribeiro J.M."/>
        </authorList>
    </citation>
    <scope>NUCLEOTIDE SEQUENCE</scope>
    <source>
        <tissue evidence="1">Salivary gland</tissue>
    </source>
</reference>
<feature type="non-terminal residue" evidence="1">
    <location>
        <position position="1"/>
    </location>
</feature>
<name>L7M9K8_RHIPC</name>
<reference evidence="1" key="1">
    <citation type="submission" date="2012-11" db="EMBL/GenBank/DDBJ databases">
        <authorList>
            <person name="Lucero-Rivera Y.E."/>
            <person name="Tovar-Ramirez D."/>
        </authorList>
    </citation>
    <scope>NUCLEOTIDE SEQUENCE</scope>
    <source>
        <tissue evidence="1">Salivary gland</tissue>
    </source>
</reference>
<evidence type="ECO:0008006" key="2">
    <source>
        <dbReference type="Google" id="ProtNLM"/>
    </source>
</evidence>
<evidence type="ECO:0000313" key="1">
    <source>
        <dbReference type="EMBL" id="JAA60991.1"/>
    </source>
</evidence>
<accession>L7M9K8</accession>
<protein>
    <recommendedName>
        <fullName evidence="2">Tick transposon</fullName>
    </recommendedName>
</protein>
<proteinExistence type="evidence at transcript level"/>